<proteinExistence type="predicted"/>
<dbReference type="EMBL" id="CP003651">
    <property type="protein sequence ID" value="AFL95145.1"/>
    <property type="molecule type" value="Genomic_DNA"/>
</dbReference>
<evidence type="ECO:0000259" key="1">
    <source>
        <dbReference type="Pfam" id="PF03235"/>
    </source>
</evidence>
<organism evidence="2 3">
    <name type="scientific">Thermococcus cleftensis (strain DSM 27260 / KACC 17922 / CL1)</name>
    <dbReference type="NCBI Taxonomy" id="163003"/>
    <lineage>
        <taxon>Archaea</taxon>
        <taxon>Methanobacteriati</taxon>
        <taxon>Methanobacteriota</taxon>
        <taxon>Thermococci</taxon>
        <taxon>Thermococcales</taxon>
        <taxon>Thermococcaceae</taxon>
        <taxon>Thermococcus</taxon>
    </lineage>
</organism>
<name>I3ZTW1_THECF</name>
<dbReference type="KEGG" id="thm:CL1_0941"/>
<feature type="domain" description="GmrSD restriction endonucleases N-terminal" evidence="1">
    <location>
        <begin position="8"/>
        <end position="241"/>
    </location>
</feature>
<protein>
    <recommendedName>
        <fullName evidence="1">GmrSD restriction endonucleases N-terminal domain-containing protein</fullName>
    </recommendedName>
</protein>
<dbReference type="PANTHER" id="PTHR37292:SF2">
    <property type="entry name" value="DUF262 DOMAIN-CONTAINING PROTEIN"/>
    <property type="match status" value="1"/>
</dbReference>
<gene>
    <name evidence="2" type="ORF">CL1_0941</name>
</gene>
<evidence type="ECO:0000313" key="2">
    <source>
        <dbReference type="EMBL" id="AFL95145.1"/>
    </source>
</evidence>
<dbReference type="RefSeq" id="WP_014788780.1">
    <property type="nucleotide sequence ID" value="NC_018015.1"/>
</dbReference>
<dbReference type="Proteomes" id="UP000006064">
    <property type="component" value="Chromosome"/>
</dbReference>
<dbReference type="STRING" id="163003.CL1_0941"/>
<dbReference type="InterPro" id="IPR004919">
    <property type="entry name" value="GmrSD_N"/>
</dbReference>
<dbReference type="OrthoDB" id="318965at2157"/>
<evidence type="ECO:0000313" key="3">
    <source>
        <dbReference type="Proteomes" id="UP000006064"/>
    </source>
</evidence>
<dbReference type="AlphaFoldDB" id="I3ZTW1"/>
<dbReference type="HOGENOM" id="CLU_021082_0_0_2"/>
<accession>I3ZTW1</accession>
<keyword evidence="3" id="KW-1185">Reference proteome</keyword>
<dbReference type="PANTHER" id="PTHR37292">
    <property type="entry name" value="VNG6097C"/>
    <property type="match status" value="1"/>
</dbReference>
<reference evidence="2 3" key="1">
    <citation type="journal article" date="2012" name="J. Bacteriol.">
        <title>Complete Genome Sequence of the Hyperthermophilic Archaeon Thermococcus sp. Strain CL1, Isolated from a Paralvinella sp. Polychaete Worm Collected from a Hydrothermal Vent.</title>
        <authorList>
            <person name="Jung J.H."/>
            <person name="Holden J.F."/>
            <person name="Seo D.H."/>
            <person name="Park K.H."/>
            <person name="Shin H."/>
            <person name="Ryu S."/>
            <person name="Lee J.H."/>
            <person name="Park C.S."/>
        </authorList>
    </citation>
    <scope>NUCLEOTIDE SEQUENCE [LARGE SCALE GENOMIC DNA]</scope>
    <source>
        <strain evidence="3">DSM 27260 / KACC 17922 / CL1</strain>
    </source>
</reference>
<sequence>MEARNRSIKDWFTKIRTRQLVLPRFQRFEAWGPKEISELLTSIIRDLPVGSALVLGVGDRVPFVYRPLTSAPEEGESINELLLDGQQRLTALWRSLKDNYPDKTYFVKVPGEYNSVDEIPKDEFQVIYVSRWVRNGKRYPMWIENPEECWKKRLIPVRLLDPELRESEYHEWAEKATDGDAKKMLKLVSLISKIREQVAHYNLPYLYLPPETPPEVAIEVFLKLNTNMAPLKPFDIVVAQLEGATGESLHELIGSLKREVPRISEYVDVPTFVLSVVALLQNKPPNQRGFFSIDFQRFEDDWRKVVRGTKLLVQFLEEEGIPDRQRLPTESPLPVIAAIWGEAPDIGNEGGNVRITLREYLWRAFFTERYDRAVPTAMLQDYRGLKAMLINGEGDESNVPIFNENSYPLPPEEVIQTARWPKYRDRLGRAILLISFRGGAEDISDGSRITPQNIKLREYHHVYPVAWLRDNGIKEEDAYRAVNCIMITWKTNRKIGAKPPLEYLTEISDAITLGESELRRRLMTHYVDYDLLASENYEKFIEQRAKDIAKAMQELSKGKAWRP</sequence>
<dbReference type="GeneID" id="13038640"/>
<dbReference type="Pfam" id="PF03235">
    <property type="entry name" value="GmrSD_N"/>
    <property type="match status" value="1"/>
</dbReference>